<reference evidence="6" key="2">
    <citation type="submission" date="2020-04" db="EMBL/GenBank/DDBJ databases">
        <authorList>
            <consortium name="NCBI Genome Project"/>
        </authorList>
    </citation>
    <scope>NUCLEOTIDE SEQUENCE</scope>
    <source>
        <strain evidence="6">CBS 304.34</strain>
    </source>
</reference>
<evidence type="ECO:0000313" key="6">
    <source>
        <dbReference type="RefSeq" id="XP_033579659.1"/>
    </source>
</evidence>
<dbReference type="Pfam" id="PF04082">
    <property type="entry name" value="Fungal_trans"/>
    <property type="match status" value="1"/>
</dbReference>
<evidence type="ECO:0000313" key="4">
    <source>
        <dbReference type="EMBL" id="KAF2812695.1"/>
    </source>
</evidence>
<dbReference type="GeneID" id="54466192"/>
<dbReference type="OrthoDB" id="3266505at2759"/>
<evidence type="ECO:0000259" key="3">
    <source>
        <dbReference type="SMART" id="SM00906"/>
    </source>
</evidence>
<organism evidence="4">
    <name type="scientific">Mytilinidion resinicola</name>
    <dbReference type="NCBI Taxonomy" id="574789"/>
    <lineage>
        <taxon>Eukaryota</taxon>
        <taxon>Fungi</taxon>
        <taxon>Dikarya</taxon>
        <taxon>Ascomycota</taxon>
        <taxon>Pezizomycotina</taxon>
        <taxon>Dothideomycetes</taxon>
        <taxon>Pleosporomycetidae</taxon>
        <taxon>Mytilinidiales</taxon>
        <taxon>Mytilinidiaceae</taxon>
        <taxon>Mytilinidion</taxon>
    </lineage>
</organism>
<dbReference type="SMART" id="SM00906">
    <property type="entry name" value="Fungal_trans"/>
    <property type="match status" value="1"/>
</dbReference>
<keyword evidence="5" id="KW-1185">Reference proteome</keyword>
<reference evidence="4 6" key="1">
    <citation type="journal article" date="2020" name="Stud. Mycol.">
        <title>101 Dothideomycetes genomes: a test case for predicting lifestyles and emergence of pathogens.</title>
        <authorList>
            <person name="Haridas S."/>
            <person name="Albert R."/>
            <person name="Binder M."/>
            <person name="Bloem J."/>
            <person name="Labutti K."/>
            <person name="Salamov A."/>
            <person name="Andreopoulos B."/>
            <person name="Baker S."/>
            <person name="Barry K."/>
            <person name="Bills G."/>
            <person name="Bluhm B."/>
            <person name="Cannon C."/>
            <person name="Castanera R."/>
            <person name="Culley D."/>
            <person name="Daum C."/>
            <person name="Ezra D."/>
            <person name="Gonzalez J."/>
            <person name="Henrissat B."/>
            <person name="Kuo A."/>
            <person name="Liang C."/>
            <person name="Lipzen A."/>
            <person name="Lutzoni F."/>
            <person name="Magnuson J."/>
            <person name="Mondo S."/>
            <person name="Nolan M."/>
            <person name="Ohm R."/>
            <person name="Pangilinan J."/>
            <person name="Park H.-J."/>
            <person name="Ramirez L."/>
            <person name="Alfaro M."/>
            <person name="Sun H."/>
            <person name="Tritt A."/>
            <person name="Yoshinaga Y."/>
            <person name="Zwiers L.-H."/>
            <person name="Turgeon B."/>
            <person name="Goodwin S."/>
            <person name="Spatafora J."/>
            <person name="Crous P."/>
            <person name="Grigoriev I."/>
        </authorList>
    </citation>
    <scope>NUCLEOTIDE SEQUENCE</scope>
    <source>
        <strain evidence="4 6">CBS 304.34</strain>
    </source>
</reference>
<accession>A0A6A6YXQ2</accession>
<dbReference type="GO" id="GO:0008270">
    <property type="term" value="F:zinc ion binding"/>
    <property type="evidence" value="ECO:0007669"/>
    <property type="project" value="InterPro"/>
</dbReference>
<dbReference type="AlphaFoldDB" id="A0A6A6YXQ2"/>
<name>A0A6A6YXQ2_9PEZI</name>
<dbReference type="PANTHER" id="PTHR46910">
    <property type="entry name" value="TRANSCRIPTION FACTOR PDR1"/>
    <property type="match status" value="1"/>
</dbReference>
<protein>
    <recommendedName>
        <fullName evidence="3">Xylanolytic transcriptional activator regulatory domain-containing protein</fullName>
    </recommendedName>
</protein>
<reference evidence="6" key="3">
    <citation type="submission" date="2025-04" db="UniProtKB">
        <authorList>
            <consortium name="RefSeq"/>
        </authorList>
    </citation>
    <scope>IDENTIFICATION</scope>
    <source>
        <strain evidence="6">CBS 304.34</strain>
    </source>
</reference>
<evidence type="ECO:0000256" key="2">
    <source>
        <dbReference type="SAM" id="MobiDB-lite"/>
    </source>
</evidence>
<sequence>MKLLLTLPPLEPAKFLVETYFDRIHWFTLVFHQDDFRKKFRGLYNSTSSHPTPNSAQFGFMNVLLAVFAISLHYVGEEQKRSLVACGVEPQALQENILTALRTSFLDIVALGTIEAVQTCTLLGSYYLYHGEPESAWPICGCGLRIAQALNLHRKTAAQDVLNRQAEEVRKRCWWAVYEVETFCSMLYGFPLSISDRDCDVDMMDPHDRSSSSVEGKMPFETTLLSYKSATLKLSVIVKDALIDLYSTNQGLTKQATSASKNTSRLQCLIYKVTDFDKRLQQWHADLPNELRWKDSGVLSTQDHLSSETYHSTSPHDTAFEHHLFRVQALVLQLAYENARILIRRPLLSYKMVVPGDSTNDSPSQTLDPFQSSIKACREAALKISNLVSSPICKEASNTYALAFICVHLLTAGITLSIMTSLDPLSKDSHECKMGVRSIMKKQTQLKNKSIVAEQGLQVLEKLIELVLKKEMDKMLEIEVPTTKGARNEPRAIEEDRTASQSLTHPNDLTIPQASERVVQEDLQPADEADHSADYETTGDNYFDFCEDTSMTQALMDLGLMASDGLNGSVGDFSNSFSDQGCSTDDYFISQEQGWIWASNL</sequence>
<evidence type="ECO:0000256" key="1">
    <source>
        <dbReference type="ARBA" id="ARBA00023242"/>
    </source>
</evidence>
<feature type="region of interest" description="Disordered" evidence="2">
    <location>
        <begin position="482"/>
        <end position="512"/>
    </location>
</feature>
<feature type="compositionally biased region" description="Basic and acidic residues" evidence="2">
    <location>
        <begin position="486"/>
        <end position="498"/>
    </location>
</feature>
<keyword evidence="1" id="KW-0539">Nucleus</keyword>
<dbReference type="InterPro" id="IPR050987">
    <property type="entry name" value="AtrR-like"/>
</dbReference>
<dbReference type="GO" id="GO:0003677">
    <property type="term" value="F:DNA binding"/>
    <property type="evidence" value="ECO:0007669"/>
    <property type="project" value="InterPro"/>
</dbReference>
<evidence type="ECO:0000313" key="5">
    <source>
        <dbReference type="Proteomes" id="UP000504636"/>
    </source>
</evidence>
<gene>
    <name evidence="4 6" type="ORF">BDZ99DRAFT_518510</name>
</gene>
<dbReference type="CDD" id="cd12148">
    <property type="entry name" value="fungal_TF_MHR"/>
    <property type="match status" value="1"/>
</dbReference>
<feature type="domain" description="Xylanolytic transcriptional activator regulatory" evidence="3">
    <location>
        <begin position="136"/>
        <end position="210"/>
    </location>
</feature>
<proteinExistence type="predicted"/>
<dbReference type="PANTHER" id="PTHR46910:SF17">
    <property type="entry name" value="SCFA-RELATED"/>
    <property type="match status" value="1"/>
</dbReference>
<dbReference type="Proteomes" id="UP000504636">
    <property type="component" value="Unplaced"/>
</dbReference>
<dbReference type="GO" id="GO:0006351">
    <property type="term" value="P:DNA-templated transcription"/>
    <property type="evidence" value="ECO:0007669"/>
    <property type="project" value="InterPro"/>
</dbReference>
<dbReference type="GO" id="GO:0003700">
    <property type="term" value="F:DNA-binding transcription factor activity"/>
    <property type="evidence" value="ECO:0007669"/>
    <property type="project" value="InterPro"/>
</dbReference>
<dbReference type="EMBL" id="MU003697">
    <property type="protein sequence ID" value="KAF2812695.1"/>
    <property type="molecule type" value="Genomic_DNA"/>
</dbReference>
<feature type="compositionally biased region" description="Polar residues" evidence="2">
    <location>
        <begin position="499"/>
        <end position="512"/>
    </location>
</feature>
<dbReference type="RefSeq" id="XP_033579659.1">
    <property type="nucleotide sequence ID" value="XM_033725299.1"/>
</dbReference>
<dbReference type="InterPro" id="IPR007219">
    <property type="entry name" value="XnlR_reg_dom"/>
</dbReference>